<keyword evidence="5 8" id="KW-0347">Helicase</keyword>
<dbReference type="GeneID" id="14211497"/>
<proteinExistence type="inferred from homology"/>
<dbReference type="InterPro" id="IPR027417">
    <property type="entry name" value="P-loop_NTPase"/>
</dbReference>
<dbReference type="HOGENOM" id="CLU_028311_1_1_2"/>
<dbReference type="Proteomes" id="UP000010469">
    <property type="component" value="Chromosome"/>
</dbReference>
<dbReference type="RefSeq" id="WP_015231917.1">
    <property type="nucleotide sequence ID" value="NC_019791.1"/>
</dbReference>
<accession>L0A9B9</accession>
<dbReference type="InParanoid" id="L0A9B9"/>
<dbReference type="eggNOG" id="arCOG04081">
    <property type="taxonomic scope" value="Archaea"/>
</dbReference>
<keyword evidence="4" id="KW-0378">Hydrolase</keyword>
<keyword evidence="6" id="KW-0067">ATP-binding</keyword>
<reference evidence="9" key="1">
    <citation type="submission" date="2012-03" db="EMBL/GenBank/DDBJ databases">
        <title>Complete genome of Caldisphaera lagunensis DSM 15908.</title>
        <authorList>
            <person name="Lucas S."/>
            <person name="Copeland A."/>
            <person name="Lapidus A."/>
            <person name="Glavina del Rio T."/>
            <person name="Dalin E."/>
            <person name="Tice H."/>
            <person name="Bruce D."/>
            <person name="Goodwin L."/>
            <person name="Pitluck S."/>
            <person name="Peters L."/>
            <person name="Mikhailova N."/>
            <person name="Teshima H."/>
            <person name="Kyrpides N."/>
            <person name="Mavromatis K."/>
            <person name="Ivanova N."/>
            <person name="Brettin T."/>
            <person name="Detter J.C."/>
            <person name="Han C."/>
            <person name="Larimer F."/>
            <person name="Land M."/>
            <person name="Hauser L."/>
            <person name="Markowitz V."/>
            <person name="Cheng J.-F."/>
            <person name="Hugenholtz P."/>
            <person name="Woyke T."/>
            <person name="Wu D."/>
            <person name="Spring S."/>
            <person name="Schroeder M."/>
            <person name="Brambilla E."/>
            <person name="Klenk H.-P."/>
            <person name="Eisen J.A."/>
        </authorList>
    </citation>
    <scope>NUCLEOTIDE SEQUENCE [LARGE SCALE GENOMIC DNA]</scope>
    <source>
        <strain evidence="9">DSM 15908 / JCM 11604 / IC-154</strain>
    </source>
</reference>
<feature type="domain" description="AAA+ ATPase" evidence="7">
    <location>
        <begin position="62"/>
        <end position="371"/>
    </location>
</feature>
<evidence type="ECO:0000259" key="7">
    <source>
        <dbReference type="SMART" id="SM00382"/>
    </source>
</evidence>
<evidence type="ECO:0000256" key="5">
    <source>
        <dbReference type="ARBA" id="ARBA00022806"/>
    </source>
</evidence>
<comment type="similarity">
    <text evidence="1">Belongs to the RuvB family.</text>
</comment>
<organism evidence="8 9">
    <name type="scientific">Caldisphaera lagunensis (strain DSM 15908 / JCM 11604 / ANMR 0165 / IC-154)</name>
    <dbReference type="NCBI Taxonomy" id="1056495"/>
    <lineage>
        <taxon>Archaea</taxon>
        <taxon>Thermoproteota</taxon>
        <taxon>Thermoprotei</taxon>
        <taxon>Acidilobales</taxon>
        <taxon>Caldisphaeraceae</taxon>
        <taxon>Caldisphaera</taxon>
    </lineage>
</organism>
<dbReference type="InterPro" id="IPR003593">
    <property type="entry name" value="AAA+_ATPase"/>
</dbReference>
<keyword evidence="3" id="KW-0547">Nucleotide-binding</keyword>
<dbReference type="InterPro" id="IPR041048">
    <property type="entry name" value="RuvB-like_C"/>
</dbReference>
<dbReference type="SMART" id="SM00382">
    <property type="entry name" value="AAA"/>
    <property type="match status" value="1"/>
</dbReference>
<evidence type="ECO:0000256" key="4">
    <source>
        <dbReference type="ARBA" id="ARBA00022801"/>
    </source>
</evidence>
<dbReference type="OrthoDB" id="45425at2157"/>
<name>L0A9B9_CALLD</name>
<evidence type="ECO:0000313" key="9">
    <source>
        <dbReference type="Proteomes" id="UP000010469"/>
    </source>
</evidence>
<evidence type="ECO:0000256" key="6">
    <source>
        <dbReference type="ARBA" id="ARBA00022840"/>
    </source>
</evidence>
<dbReference type="InterPro" id="IPR012340">
    <property type="entry name" value="NA-bd_OB-fold"/>
</dbReference>
<dbReference type="Gene3D" id="3.40.50.300">
    <property type="entry name" value="P-loop containing nucleotide triphosphate hydrolases"/>
    <property type="match status" value="1"/>
</dbReference>
<evidence type="ECO:0000256" key="1">
    <source>
        <dbReference type="ARBA" id="ARBA00007519"/>
    </source>
</evidence>
<dbReference type="Gene3D" id="1.10.8.60">
    <property type="match status" value="1"/>
</dbReference>
<dbReference type="SUPFAM" id="SSF50249">
    <property type="entry name" value="Nucleic acid-binding proteins"/>
    <property type="match status" value="1"/>
</dbReference>
<dbReference type="InterPro" id="IPR027238">
    <property type="entry name" value="RuvB-like"/>
</dbReference>
<dbReference type="GO" id="GO:0003678">
    <property type="term" value="F:DNA helicase activity"/>
    <property type="evidence" value="ECO:0007669"/>
    <property type="project" value="UniProtKB-EC"/>
</dbReference>
<dbReference type="KEGG" id="clg:Calag_0237"/>
<dbReference type="EC" id="3.6.4.12" evidence="2"/>
<dbReference type="AlphaFoldDB" id="L0A9B9"/>
<dbReference type="EMBL" id="CP003378">
    <property type="protein sequence ID" value="AFZ70019.1"/>
    <property type="molecule type" value="Genomic_DNA"/>
</dbReference>
<dbReference type="FunFam" id="1.10.8.60:FF:000010">
    <property type="entry name" value="RuvB-like helicase"/>
    <property type="match status" value="1"/>
</dbReference>
<dbReference type="Gene3D" id="2.40.50.360">
    <property type="entry name" value="RuvB-like helicase, domain II"/>
    <property type="match status" value="1"/>
</dbReference>
<dbReference type="FunFam" id="2.40.50.360:FF:000001">
    <property type="entry name" value="RuvB-like helicase"/>
    <property type="match status" value="1"/>
</dbReference>
<dbReference type="Pfam" id="PF06068">
    <property type="entry name" value="TIP49"/>
    <property type="match status" value="1"/>
</dbReference>
<protein>
    <recommendedName>
        <fullName evidence="2">DNA helicase</fullName>
        <ecNumber evidence="2">3.6.4.12</ecNumber>
    </recommendedName>
</protein>
<keyword evidence="9" id="KW-1185">Reference proteome</keyword>
<dbReference type="Pfam" id="PF17856">
    <property type="entry name" value="TIP49_C"/>
    <property type="match status" value="1"/>
</dbReference>
<dbReference type="SUPFAM" id="SSF52540">
    <property type="entry name" value="P-loop containing nucleoside triphosphate hydrolases"/>
    <property type="match status" value="1"/>
</dbReference>
<gene>
    <name evidence="8" type="ordered locus">Calag_0237</name>
</gene>
<evidence type="ECO:0000256" key="3">
    <source>
        <dbReference type="ARBA" id="ARBA00022741"/>
    </source>
</evidence>
<dbReference type="FunCoup" id="L0A9B9">
    <property type="interactions" value="167"/>
</dbReference>
<dbReference type="InterPro" id="IPR010339">
    <property type="entry name" value="TIP49_P-loop"/>
</dbReference>
<evidence type="ECO:0000313" key="8">
    <source>
        <dbReference type="EMBL" id="AFZ70019.1"/>
    </source>
</evidence>
<dbReference type="InterPro" id="IPR042487">
    <property type="entry name" value="RuvBL1/2_DNA/RNA_bd_dom"/>
</dbReference>
<dbReference type="GO" id="GO:0005524">
    <property type="term" value="F:ATP binding"/>
    <property type="evidence" value="ECO:0007669"/>
    <property type="project" value="UniProtKB-KW"/>
</dbReference>
<evidence type="ECO:0000256" key="2">
    <source>
        <dbReference type="ARBA" id="ARBA00012551"/>
    </source>
</evidence>
<sequence>MSEIMIGNPKTPRWSSIHSHISGLGLDENGKAKPIADGLVGQVQAREACGLIVELIREGKLGGKGILFAGPSGTGKTALAVAIAKELGEDTPFVSINASEIISAENKTEFMTQAFRRAIGIRMRDVRKIISGVVTEIKYLKKSSPFYPTPILGGAKIKLETKDDSKDVNVGPEIASQFQSLGIRKGDVIMIDEETGEVRRLGRVKEKSTIGFDIDTEKQIEMPSGKIQSTREIVRTFTLHDIDVSIAAQRIAFSIFGFLSEERGIDDQVRKQTDETVRKVTSEGKAQLIPGVLFIDDAHMLDIEAYSFLTKAMESEYAPIIILATNRGITTIRGTDEKAPHGMPRDLLDRLLIILTKPYTEDEIMNIVKIRADELDIPLTDEAVKLLTKIGSERSLRYALQLLDPAKVISAKRNSIKVDVNDIEEASKLFSDVNESTQFLEKYKDLMLK</sequence>
<dbReference type="PANTHER" id="PTHR11093">
    <property type="entry name" value="RUVB-RELATED REPTIN AND PONTIN"/>
    <property type="match status" value="1"/>
</dbReference>
<dbReference type="STRING" id="1056495.Calag_0237"/>
<dbReference type="GO" id="GO:0016787">
    <property type="term" value="F:hydrolase activity"/>
    <property type="evidence" value="ECO:0007669"/>
    <property type="project" value="UniProtKB-KW"/>
</dbReference>